<name>A0A2A2I7W6_9BACI</name>
<evidence type="ECO:0000313" key="3">
    <source>
        <dbReference type="Proteomes" id="UP000218887"/>
    </source>
</evidence>
<keyword evidence="1" id="KW-0812">Transmembrane</keyword>
<dbReference type="EMBL" id="NPOA01000020">
    <property type="protein sequence ID" value="PAV27747.1"/>
    <property type="molecule type" value="Genomic_DNA"/>
</dbReference>
<keyword evidence="1" id="KW-1133">Transmembrane helix</keyword>
<evidence type="ECO:0000256" key="1">
    <source>
        <dbReference type="SAM" id="Phobius"/>
    </source>
</evidence>
<feature type="transmembrane region" description="Helical" evidence="1">
    <location>
        <begin position="34"/>
        <end position="54"/>
    </location>
</feature>
<evidence type="ECO:0000313" key="2">
    <source>
        <dbReference type="EMBL" id="PAV27747.1"/>
    </source>
</evidence>
<dbReference type="AlphaFoldDB" id="A0A2A2I7W6"/>
<feature type="transmembrane region" description="Helical" evidence="1">
    <location>
        <begin position="92"/>
        <end position="109"/>
    </location>
</feature>
<gene>
    <name evidence="2" type="ORF">CIL05_20245</name>
</gene>
<protein>
    <submittedName>
        <fullName evidence="2">Uncharacterized protein</fullName>
    </submittedName>
</protein>
<dbReference type="Proteomes" id="UP000218887">
    <property type="component" value="Unassembled WGS sequence"/>
</dbReference>
<feature type="transmembrane region" description="Helical" evidence="1">
    <location>
        <begin position="60"/>
        <end position="80"/>
    </location>
</feature>
<keyword evidence="1" id="KW-0472">Membrane</keyword>
<organism evidence="2 3">
    <name type="scientific">Virgibacillus profundi</name>
    <dbReference type="NCBI Taxonomy" id="2024555"/>
    <lineage>
        <taxon>Bacteria</taxon>
        <taxon>Bacillati</taxon>
        <taxon>Bacillota</taxon>
        <taxon>Bacilli</taxon>
        <taxon>Bacillales</taxon>
        <taxon>Bacillaceae</taxon>
        <taxon>Virgibacillus</taxon>
    </lineage>
</organism>
<accession>A0A2A2I7W6</accession>
<keyword evidence="3" id="KW-1185">Reference proteome</keyword>
<reference evidence="2 3" key="1">
    <citation type="submission" date="2017-08" db="EMBL/GenBank/DDBJ databases">
        <title>Virgibacillus indicus sp. nov. and Virgibacillus profoundi sp. nov, two moderately halophilic bacteria isolated from marine sediment by using the Microfluidic Streak Plate.</title>
        <authorList>
            <person name="Xu B."/>
            <person name="Hu B."/>
            <person name="Wang J."/>
            <person name="Zhu Y."/>
            <person name="Huang L."/>
            <person name="Du W."/>
            <person name="Huang Y."/>
        </authorList>
    </citation>
    <scope>NUCLEOTIDE SEQUENCE [LARGE SCALE GENOMIC DNA]</scope>
    <source>
        <strain evidence="2 3">IO3-P3-H5</strain>
    </source>
</reference>
<comment type="caution">
    <text evidence="2">The sequence shown here is derived from an EMBL/GenBank/DDBJ whole genome shotgun (WGS) entry which is preliminary data.</text>
</comment>
<proteinExistence type="predicted"/>
<sequence length="110" mass="12882">MSFPLLGFDIFNIGGNDVSKMDILKKLFNLNSSFKGMILLLSYLILYTIFSQYLNKFDPSGMSLLITSVFVIIYLWFKILLFDNVNKKRETIYLVIFLILFMLSAYITFF</sequence>